<evidence type="ECO:0000313" key="3">
    <source>
        <dbReference type="Proteomes" id="UP000310636"/>
    </source>
</evidence>
<dbReference type="EMBL" id="SSOB01000016">
    <property type="protein sequence ID" value="THF78445.1"/>
    <property type="molecule type" value="Genomic_DNA"/>
</dbReference>
<name>A0A4S4BV20_9BACL</name>
<proteinExistence type="predicted"/>
<dbReference type="RefSeq" id="WP_136370541.1">
    <property type="nucleotide sequence ID" value="NZ_SSOB01000016.1"/>
</dbReference>
<accession>A0A4S4BV20</accession>
<comment type="caution">
    <text evidence="2">The sequence shown here is derived from an EMBL/GenBank/DDBJ whole genome shotgun (WGS) entry which is preliminary data.</text>
</comment>
<reference evidence="2 3" key="1">
    <citation type="submission" date="2019-04" db="EMBL/GenBank/DDBJ databases">
        <title>Cohnella sp. nov. isolated from preserved vegetables.</title>
        <authorList>
            <person name="Lin S.-Y."/>
            <person name="Hung M.-H."/>
            <person name="Young C.-C."/>
        </authorList>
    </citation>
    <scope>NUCLEOTIDE SEQUENCE [LARGE SCALE GENOMIC DNA]</scope>
    <source>
        <strain evidence="2 3">CC-MHH1044</strain>
    </source>
</reference>
<evidence type="ECO:0000256" key="1">
    <source>
        <dbReference type="SAM" id="MobiDB-lite"/>
    </source>
</evidence>
<dbReference type="Proteomes" id="UP000310636">
    <property type="component" value="Unassembled WGS sequence"/>
</dbReference>
<organism evidence="2 3">
    <name type="scientific">Cohnella fermenti</name>
    <dbReference type="NCBI Taxonomy" id="2565925"/>
    <lineage>
        <taxon>Bacteria</taxon>
        <taxon>Bacillati</taxon>
        <taxon>Bacillota</taxon>
        <taxon>Bacilli</taxon>
        <taxon>Bacillales</taxon>
        <taxon>Paenibacillaceae</taxon>
        <taxon>Cohnella</taxon>
    </lineage>
</organism>
<feature type="region of interest" description="Disordered" evidence="1">
    <location>
        <begin position="70"/>
        <end position="97"/>
    </location>
</feature>
<protein>
    <submittedName>
        <fullName evidence="2">Uncharacterized protein</fullName>
    </submittedName>
</protein>
<evidence type="ECO:0000313" key="2">
    <source>
        <dbReference type="EMBL" id="THF78445.1"/>
    </source>
</evidence>
<keyword evidence="3" id="KW-1185">Reference proteome</keyword>
<gene>
    <name evidence="2" type="ORF">E6C55_14660</name>
</gene>
<dbReference type="AlphaFoldDB" id="A0A4S4BV20"/>
<sequence>MEPMMLMGEREFMRNFTLASPDKGLFGCFYAKNHIHGGASGLKFGIYAKNRIKCLGLREFEPMNVKIHIKSHKPSEQGTSASGRGSEWMSKPGRRAS</sequence>